<feature type="binding site" evidence="1">
    <location>
        <position position="149"/>
    </location>
    <ligand>
        <name>a divalent metal cation</name>
        <dbReference type="ChEBI" id="CHEBI:60240"/>
    </ligand>
</feature>
<dbReference type="SUPFAM" id="SSF109854">
    <property type="entry name" value="DinB/YfiT-like putative metalloenzymes"/>
    <property type="match status" value="1"/>
</dbReference>
<organism evidence="4 5">
    <name type="scientific">Chitinophaga japonensis</name>
    <name type="common">Flexibacter japonensis</name>
    <dbReference type="NCBI Taxonomy" id="104662"/>
    <lineage>
        <taxon>Bacteria</taxon>
        <taxon>Pseudomonadati</taxon>
        <taxon>Bacteroidota</taxon>
        <taxon>Chitinophagia</taxon>
        <taxon>Chitinophagales</taxon>
        <taxon>Chitinophagaceae</taxon>
        <taxon>Chitinophaga</taxon>
    </lineage>
</organism>
<feature type="binding site" evidence="1">
    <location>
        <position position="68"/>
    </location>
    <ligand>
        <name>a divalent metal cation</name>
        <dbReference type="ChEBI" id="CHEBI:60240"/>
    </ligand>
</feature>
<feature type="domain" description="DinB-like" evidence="3">
    <location>
        <begin position="31"/>
        <end position="157"/>
    </location>
</feature>
<dbReference type="OrthoDB" id="119432at2"/>
<dbReference type="Gene3D" id="1.20.120.450">
    <property type="entry name" value="dinb family like domain"/>
    <property type="match status" value="1"/>
</dbReference>
<evidence type="ECO:0000256" key="1">
    <source>
        <dbReference type="PIRSR" id="PIRSR607837-1"/>
    </source>
</evidence>
<keyword evidence="5" id="KW-1185">Reference proteome</keyword>
<reference evidence="4 5" key="1">
    <citation type="journal article" date="2013" name="Stand. Genomic Sci.">
        <title>Genomic Encyclopedia of Type Strains, Phase I: The one thousand microbial genomes (KMG-I) project.</title>
        <authorList>
            <person name="Kyrpides N.C."/>
            <person name="Woyke T."/>
            <person name="Eisen J.A."/>
            <person name="Garrity G."/>
            <person name="Lilburn T.G."/>
            <person name="Beck B.J."/>
            <person name="Whitman W.B."/>
            <person name="Hugenholtz P."/>
            <person name="Klenk H.P."/>
        </authorList>
    </citation>
    <scope>NUCLEOTIDE SEQUENCE [LARGE SCALE GENOMIC DNA]</scope>
    <source>
        <strain evidence="4 5">DSM 13484</strain>
    </source>
</reference>
<comment type="caution">
    <text evidence="4">The sequence shown here is derived from an EMBL/GenBank/DDBJ whole genome shotgun (WGS) entry which is preliminary data.</text>
</comment>
<dbReference type="EMBL" id="VLLG01000005">
    <property type="protein sequence ID" value="TWI84217.1"/>
    <property type="molecule type" value="Genomic_DNA"/>
</dbReference>
<gene>
    <name evidence="4" type="ORF">LX66_4580</name>
</gene>
<keyword evidence="2" id="KW-0732">Signal</keyword>
<dbReference type="Pfam" id="PF12867">
    <property type="entry name" value="DinB_2"/>
    <property type="match status" value="1"/>
</dbReference>
<evidence type="ECO:0000259" key="3">
    <source>
        <dbReference type="Pfam" id="PF12867"/>
    </source>
</evidence>
<evidence type="ECO:0000313" key="5">
    <source>
        <dbReference type="Proteomes" id="UP000316778"/>
    </source>
</evidence>
<protein>
    <submittedName>
        <fullName evidence="4">Putative damage-inducible protein DinB</fullName>
    </submittedName>
</protein>
<feature type="signal peptide" evidence="2">
    <location>
        <begin position="1"/>
        <end position="19"/>
    </location>
</feature>
<sequence>MKRMYCLLAGLLIMATAVAQPSPLLQEAAAQLERAKTTTLAMAASMPEDKYTYKPVADEMTFAAQLLHMAQNISWLASAYITDTPNPFTKADLDAKGKSKELIIATVEKAFDYAIAAVKGMDAAQLDEQVKFFAGPMSRRQIINLMNDHQVHHRGQLVVYLRLNGIQPPKYVGW</sequence>
<dbReference type="InterPro" id="IPR034660">
    <property type="entry name" value="DinB/YfiT-like"/>
</dbReference>
<dbReference type="RefSeq" id="WP_145717757.1">
    <property type="nucleotide sequence ID" value="NZ_BAAAFY010000002.1"/>
</dbReference>
<feature type="binding site" evidence="1">
    <location>
        <position position="153"/>
    </location>
    <ligand>
        <name>a divalent metal cation</name>
        <dbReference type="ChEBI" id="CHEBI:60240"/>
    </ligand>
</feature>
<dbReference type="AlphaFoldDB" id="A0A562SSI1"/>
<dbReference type="GO" id="GO:0046872">
    <property type="term" value="F:metal ion binding"/>
    <property type="evidence" value="ECO:0007669"/>
    <property type="project" value="UniProtKB-KW"/>
</dbReference>
<proteinExistence type="predicted"/>
<keyword evidence="1" id="KW-0479">Metal-binding</keyword>
<dbReference type="InterPro" id="IPR024775">
    <property type="entry name" value="DinB-like"/>
</dbReference>
<dbReference type="Proteomes" id="UP000316778">
    <property type="component" value="Unassembled WGS sequence"/>
</dbReference>
<evidence type="ECO:0000256" key="2">
    <source>
        <dbReference type="SAM" id="SignalP"/>
    </source>
</evidence>
<accession>A0A562SSI1</accession>
<evidence type="ECO:0000313" key="4">
    <source>
        <dbReference type="EMBL" id="TWI84217.1"/>
    </source>
</evidence>
<name>A0A562SSI1_CHIJA</name>
<feature type="chain" id="PRO_5021836048" evidence="2">
    <location>
        <begin position="20"/>
        <end position="174"/>
    </location>
</feature>